<name>A0AAW1VCV2_9CUCU</name>
<organism evidence="1 2">
    <name type="scientific">Henosepilachna vigintioctopunctata</name>
    <dbReference type="NCBI Taxonomy" id="420089"/>
    <lineage>
        <taxon>Eukaryota</taxon>
        <taxon>Metazoa</taxon>
        <taxon>Ecdysozoa</taxon>
        <taxon>Arthropoda</taxon>
        <taxon>Hexapoda</taxon>
        <taxon>Insecta</taxon>
        <taxon>Pterygota</taxon>
        <taxon>Neoptera</taxon>
        <taxon>Endopterygota</taxon>
        <taxon>Coleoptera</taxon>
        <taxon>Polyphaga</taxon>
        <taxon>Cucujiformia</taxon>
        <taxon>Coccinelloidea</taxon>
        <taxon>Coccinellidae</taxon>
        <taxon>Epilachninae</taxon>
        <taxon>Epilachnini</taxon>
        <taxon>Henosepilachna</taxon>
    </lineage>
</organism>
<accession>A0AAW1VCV2</accession>
<comment type="caution">
    <text evidence="1">The sequence shown here is derived from an EMBL/GenBank/DDBJ whole genome shotgun (WGS) entry which is preliminary data.</text>
</comment>
<reference evidence="1 2" key="1">
    <citation type="submission" date="2023-03" db="EMBL/GenBank/DDBJ databases">
        <title>Genome insight into feeding habits of ladybird beetles.</title>
        <authorList>
            <person name="Li H.-S."/>
            <person name="Huang Y.-H."/>
            <person name="Pang H."/>
        </authorList>
    </citation>
    <scope>NUCLEOTIDE SEQUENCE [LARGE SCALE GENOMIC DNA]</scope>
    <source>
        <strain evidence="1">SYSU_2023b</strain>
        <tissue evidence="1">Whole body</tissue>
    </source>
</reference>
<evidence type="ECO:0000313" key="1">
    <source>
        <dbReference type="EMBL" id="KAK9890871.1"/>
    </source>
</evidence>
<protein>
    <submittedName>
        <fullName evidence="1">Uncharacterized protein</fullName>
    </submittedName>
</protein>
<dbReference type="Proteomes" id="UP001431783">
    <property type="component" value="Unassembled WGS sequence"/>
</dbReference>
<evidence type="ECO:0000313" key="2">
    <source>
        <dbReference type="Proteomes" id="UP001431783"/>
    </source>
</evidence>
<dbReference type="EMBL" id="JARQZJ010000126">
    <property type="protein sequence ID" value="KAK9890871.1"/>
    <property type="molecule type" value="Genomic_DNA"/>
</dbReference>
<dbReference type="AlphaFoldDB" id="A0AAW1VCV2"/>
<sequence>MQSDNFTFDKLNNFVTHYLEELYLYEQTFTNQISVEKETMSVRNNAENLQKILISLTGLQCSQEFLNATLSFVNTKLDELNRTTTCVENNLKGPEYFTPRDVIRENVYNFLLYVNSKMQMMGELVNDMNLSLHEMKKSLHSIPFEKLAQVMMKQLNLLEGIENKILFLKEESQRIMFLEMLVMKRFNLKLKPC</sequence>
<gene>
    <name evidence="1" type="ORF">WA026_012215</name>
</gene>
<keyword evidence="2" id="KW-1185">Reference proteome</keyword>
<proteinExistence type="predicted"/>